<accession>A0A0P9ADQ9</accession>
<keyword evidence="2" id="KW-1185">Reference proteome</keyword>
<dbReference type="STRING" id="36849.OXPF_27560"/>
<evidence type="ECO:0000313" key="2">
    <source>
        <dbReference type="Proteomes" id="UP000050326"/>
    </source>
</evidence>
<name>A0A0P9ADQ9_9CLOT</name>
<comment type="caution">
    <text evidence="1">The sequence shown here is derived from an EMBL/GenBank/DDBJ whole genome shotgun (WGS) entry which is preliminary data.</text>
</comment>
<gene>
    <name evidence="1" type="ORF">OXPF_27560</name>
</gene>
<dbReference type="EMBL" id="LKET01000039">
    <property type="protein sequence ID" value="KPU43315.1"/>
    <property type="molecule type" value="Genomic_DNA"/>
</dbReference>
<proteinExistence type="predicted"/>
<dbReference type="RefSeq" id="WP_160317223.1">
    <property type="nucleotide sequence ID" value="NZ_LKET01000039.1"/>
</dbReference>
<organism evidence="1 2">
    <name type="scientific">Oxobacter pfennigii</name>
    <dbReference type="NCBI Taxonomy" id="36849"/>
    <lineage>
        <taxon>Bacteria</taxon>
        <taxon>Bacillati</taxon>
        <taxon>Bacillota</taxon>
        <taxon>Clostridia</taxon>
        <taxon>Eubacteriales</taxon>
        <taxon>Clostridiaceae</taxon>
        <taxon>Oxobacter</taxon>
    </lineage>
</organism>
<sequence>MIYVFIAAMTVFVGVKFIMFTRNKKNAVSVENIDAMLIKFINGQRN</sequence>
<dbReference type="AlphaFoldDB" id="A0A0P9ADQ9"/>
<evidence type="ECO:0000313" key="1">
    <source>
        <dbReference type="EMBL" id="KPU43315.1"/>
    </source>
</evidence>
<reference evidence="1 2" key="1">
    <citation type="submission" date="2015-09" db="EMBL/GenBank/DDBJ databases">
        <title>Genome sequence of Oxobacter pfennigii DSM 3222.</title>
        <authorList>
            <person name="Poehlein A."/>
            <person name="Bengelsdorf F.R."/>
            <person name="Schiel-Bengelsdorf B."/>
            <person name="Duerre P."/>
            <person name="Daniel R."/>
        </authorList>
    </citation>
    <scope>NUCLEOTIDE SEQUENCE [LARGE SCALE GENOMIC DNA]</scope>
    <source>
        <strain evidence="1 2">DSM 3222</strain>
    </source>
</reference>
<dbReference type="Proteomes" id="UP000050326">
    <property type="component" value="Unassembled WGS sequence"/>
</dbReference>
<protein>
    <submittedName>
        <fullName evidence="1">Uncharacterized protein</fullName>
    </submittedName>
</protein>